<keyword evidence="2" id="KW-0969">Cilium</keyword>
<evidence type="ECO:0000256" key="4">
    <source>
        <dbReference type="SAM" id="MobiDB-lite"/>
    </source>
</evidence>
<keyword evidence="6" id="KW-1185">Reference proteome</keyword>
<dbReference type="Proteomes" id="UP001652624">
    <property type="component" value="Chromosome 6"/>
</dbReference>
<dbReference type="Pfam" id="PF13863">
    <property type="entry name" value="DUF4200"/>
    <property type="match status" value="1"/>
</dbReference>
<feature type="region of interest" description="Disordered" evidence="4">
    <location>
        <begin position="296"/>
        <end position="320"/>
    </location>
</feature>
<keyword evidence="1 3" id="KW-0175">Coiled coil</keyword>
<dbReference type="PANTHER" id="PTHR21683:SF9">
    <property type="entry name" value="CILIA- AND FLAGELLA-ASSOCIATED PROTEIN 73"/>
    <property type="match status" value="1"/>
</dbReference>
<evidence type="ECO:0000256" key="1">
    <source>
        <dbReference type="ARBA" id="ARBA00023054"/>
    </source>
</evidence>
<evidence type="ECO:0000256" key="3">
    <source>
        <dbReference type="SAM" id="Coils"/>
    </source>
</evidence>
<sequence length="320" mass="36852">MAVPWEEYFQLVLQERLPPIQQDKVPLPPLLSLLEKRQELEAADQGLQAQKEVFQSRMEALKQRREELEQKQQELKGSLVRFDKFLLDAEARRVRALQRAAEERIRAGLQEAAAQRLRAQLAELQRERACLHSRLERLEPCARLLGQTLELLPEFQGVPELVERFWALAEALAAQRLGAHELRERLEALREQGKRLRAAERDELLRLGRQRAGLLQSLEAARERRLHGESMWIQIQNTAAEKTLLLGRARMAALNLYQQVCQCRGQPLALALEDTEGQLDQVQQFMMNLTTTLDRLQHPESAGPRSMQKTRGYAVRTTSP</sequence>
<proteinExistence type="predicted"/>
<keyword evidence="2" id="KW-0966">Cell projection</keyword>
<dbReference type="InterPro" id="IPR051147">
    <property type="entry name" value="CFAP_domain-containing"/>
</dbReference>
<reference evidence="7" key="1">
    <citation type="submission" date="2025-08" db="UniProtKB">
        <authorList>
            <consortium name="RefSeq"/>
        </authorList>
    </citation>
    <scope>IDENTIFICATION</scope>
</reference>
<dbReference type="GeneID" id="103119157"/>
<feature type="domain" description="DUF4200" evidence="5">
    <location>
        <begin position="33"/>
        <end position="149"/>
    </location>
</feature>
<feature type="coiled-coil region" evidence="3">
    <location>
        <begin position="107"/>
        <end position="134"/>
    </location>
</feature>
<accession>A0ABM3XJR1</accession>
<name>A0ABM3XJR1_ERIEU</name>
<gene>
    <name evidence="7" type="primary">CFAP73</name>
</gene>
<evidence type="ECO:0000256" key="2">
    <source>
        <dbReference type="ARBA" id="ARBA00023069"/>
    </source>
</evidence>
<dbReference type="RefSeq" id="XP_060049025.1">
    <property type="nucleotide sequence ID" value="XM_060193042.1"/>
</dbReference>
<keyword evidence="7" id="KW-0282">Flagellum</keyword>
<evidence type="ECO:0000313" key="7">
    <source>
        <dbReference type="RefSeq" id="XP_060049025.1"/>
    </source>
</evidence>
<evidence type="ECO:0000259" key="5">
    <source>
        <dbReference type="Pfam" id="PF13863"/>
    </source>
</evidence>
<feature type="coiled-coil region" evidence="3">
    <location>
        <begin position="51"/>
        <end position="81"/>
    </location>
</feature>
<dbReference type="InterPro" id="IPR025252">
    <property type="entry name" value="DUF4200"/>
</dbReference>
<protein>
    <submittedName>
        <fullName evidence="7">Cilia- and flagella-associated protein 73</fullName>
    </submittedName>
</protein>
<organism evidence="6 7">
    <name type="scientific">Erinaceus europaeus</name>
    <name type="common">Western European hedgehog</name>
    <dbReference type="NCBI Taxonomy" id="9365"/>
    <lineage>
        <taxon>Eukaryota</taxon>
        <taxon>Metazoa</taxon>
        <taxon>Chordata</taxon>
        <taxon>Craniata</taxon>
        <taxon>Vertebrata</taxon>
        <taxon>Euteleostomi</taxon>
        <taxon>Mammalia</taxon>
        <taxon>Eutheria</taxon>
        <taxon>Laurasiatheria</taxon>
        <taxon>Eulipotyphla</taxon>
        <taxon>Erinaceidae</taxon>
        <taxon>Erinaceinae</taxon>
        <taxon>Erinaceus</taxon>
    </lineage>
</organism>
<dbReference type="PANTHER" id="PTHR21683">
    <property type="entry name" value="COILED-COIL DOMAIN-CONTAINING PROTEIN 42 LIKE-2-LIKE-RELATED"/>
    <property type="match status" value="1"/>
</dbReference>
<evidence type="ECO:0000313" key="6">
    <source>
        <dbReference type="Proteomes" id="UP001652624"/>
    </source>
</evidence>
<feature type="coiled-coil region" evidence="3">
    <location>
        <begin position="172"/>
        <end position="199"/>
    </location>
</feature>